<evidence type="ECO:0000256" key="2">
    <source>
        <dbReference type="ARBA" id="ARBA00022734"/>
    </source>
</evidence>
<dbReference type="GO" id="GO:0046872">
    <property type="term" value="F:metal ion binding"/>
    <property type="evidence" value="ECO:0007669"/>
    <property type="project" value="UniProtKB-KW"/>
</dbReference>
<dbReference type="SUPFAM" id="SSF56496">
    <property type="entry name" value="Fibrinogen C-terminal domain-like"/>
    <property type="match status" value="1"/>
</dbReference>
<keyword evidence="6" id="KW-1185">Reference proteome</keyword>
<keyword evidence="1" id="KW-0479">Metal-binding</keyword>
<evidence type="ECO:0008006" key="7">
    <source>
        <dbReference type="Google" id="ProtNLM"/>
    </source>
</evidence>
<dbReference type="InterPro" id="IPR036056">
    <property type="entry name" value="Fibrinogen-like_C"/>
</dbReference>
<dbReference type="GO" id="GO:0070492">
    <property type="term" value="F:oligosaccharide binding"/>
    <property type="evidence" value="ECO:0000318"/>
    <property type="project" value="GO_Central"/>
</dbReference>
<dbReference type="EMBL" id="DS469514">
    <property type="protein sequence ID" value="EDO48312.1"/>
    <property type="molecule type" value="Genomic_DNA"/>
</dbReference>
<dbReference type="GO" id="GO:0005615">
    <property type="term" value="C:extracellular space"/>
    <property type="evidence" value="ECO:0000318"/>
    <property type="project" value="GO_Central"/>
</dbReference>
<evidence type="ECO:0000256" key="1">
    <source>
        <dbReference type="ARBA" id="ARBA00022723"/>
    </source>
</evidence>
<dbReference type="OMA" id="VWESNCF"/>
<dbReference type="Gene3D" id="3.90.215.10">
    <property type="entry name" value="Gamma Fibrinogen, chain A, domain 1"/>
    <property type="match status" value="1"/>
</dbReference>
<evidence type="ECO:0000256" key="3">
    <source>
        <dbReference type="ARBA" id="ARBA00022837"/>
    </source>
</evidence>
<dbReference type="NCBIfam" id="NF040941">
    <property type="entry name" value="GGGWT_bact"/>
    <property type="match status" value="1"/>
</dbReference>
<evidence type="ECO:0000256" key="4">
    <source>
        <dbReference type="ARBA" id="ARBA00023157"/>
    </source>
</evidence>
<organism evidence="5 6">
    <name type="scientific">Nematostella vectensis</name>
    <name type="common">Starlet sea anemone</name>
    <dbReference type="NCBI Taxonomy" id="45351"/>
    <lineage>
        <taxon>Eukaryota</taxon>
        <taxon>Metazoa</taxon>
        <taxon>Cnidaria</taxon>
        <taxon>Anthozoa</taxon>
        <taxon>Hexacorallia</taxon>
        <taxon>Actiniaria</taxon>
        <taxon>Edwardsiidae</taxon>
        <taxon>Nematostella</taxon>
    </lineage>
</organism>
<dbReference type="SUPFAM" id="SSF57414">
    <property type="entry name" value="Hairpin loop containing domain-like"/>
    <property type="match status" value="1"/>
</dbReference>
<dbReference type="AlphaFoldDB" id="A7RJR3"/>
<reference evidence="5 6" key="1">
    <citation type="journal article" date="2007" name="Science">
        <title>Sea anemone genome reveals ancestral eumetazoan gene repertoire and genomic organization.</title>
        <authorList>
            <person name="Putnam N.H."/>
            <person name="Srivastava M."/>
            <person name="Hellsten U."/>
            <person name="Dirks B."/>
            <person name="Chapman J."/>
            <person name="Salamov A."/>
            <person name="Terry A."/>
            <person name="Shapiro H."/>
            <person name="Lindquist E."/>
            <person name="Kapitonov V.V."/>
            <person name="Jurka J."/>
            <person name="Genikhovich G."/>
            <person name="Grigoriev I.V."/>
            <person name="Lucas S.M."/>
            <person name="Steele R.E."/>
            <person name="Finnerty J.R."/>
            <person name="Technau U."/>
            <person name="Martindale M.Q."/>
            <person name="Rokhsar D.S."/>
        </authorList>
    </citation>
    <scope>NUCLEOTIDE SEQUENCE [LARGE SCALE GENOMIC DNA]</scope>
    <source>
        <strain evidence="6">CH2 X CH6</strain>
    </source>
</reference>
<keyword evidence="3" id="KW-0106">Calcium</keyword>
<dbReference type="PANTHER" id="PTHR16146:SF46">
    <property type="entry name" value="INTELECTIN-1A-RELATED"/>
    <property type="match status" value="1"/>
</dbReference>
<keyword evidence="2" id="KW-0430">Lectin</keyword>
<dbReference type="PANTHER" id="PTHR16146">
    <property type="entry name" value="INTELECTIN"/>
    <property type="match status" value="1"/>
</dbReference>
<accession>A7RJR3</accession>
<evidence type="ECO:0000313" key="6">
    <source>
        <dbReference type="Proteomes" id="UP000001593"/>
    </source>
</evidence>
<dbReference type="InParanoid" id="A7RJR3"/>
<sequence>MVNKKRECFGYVTRCSALWEANPMAARRFYQYAHLHAPVAATGKFILLLGRCLFQWAQSNANDTTVNGEDTAENKENEGVDEASEAMLTIPDADTIAGMLETIAISWAGIKDQLDKSGYYDVIVNEKERNVYCDMDNFGGGWSLVVSISKSSHAHLQSSEIDCQDVLKCVPFPESPFPAKKLSDEDIRALAIDGEGTFQVDVVNGPATNNILVFYQIPSGAQNFNSSCSGATCWGPGCVGAECPRIIISHSLPYVWESNCKGIDVGYLLAGLNHKVIAKADKCDQQQLTEYGFYLKNHKYDAKKVSNLLECLKLCITDPKCITINFILFDKECELNNDSGMGWGLVKLPHSIHGILKKGRKASSCNQLKKSYPLLKSGYYDVIVNGKERNVYCDMDNFGGGWSLVVSISKSSHAHLQSSEIDCQDVLKCVPFPESPFPAKKLSDEDIRALASDGEGTFRVDVVNGPATNNISVFYQIPSGAQNFNSSCSGATCWGTGCVDAEYVKS</sequence>
<proteinExistence type="predicted"/>
<protein>
    <recommendedName>
        <fullName evidence="7">Fibrinogen C-terminal domain-containing protein</fullName>
    </recommendedName>
</protein>
<evidence type="ECO:0000313" key="5">
    <source>
        <dbReference type="EMBL" id="EDO48312.1"/>
    </source>
</evidence>
<name>A7RJR3_NEMVE</name>
<gene>
    <name evidence="5" type="ORF">NEMVEDRAFT_v1g198132</name>
</gene>
<dbReference type="STRING" id="45351.A7RJR3"/>
<keyword evidence="4" id="KW-1015">Disulfide bond</keyword>
<dbReference type="InterPro" id="IPR014716">
    <property type="entry name" value="Fibrinogen_a/b/g_C_1"/>
</dbReference>
<dbReference type="HOGENOM" id="CLU_538950_0_0_1"/>
<dbReference type="Proteomes" id="UP000001593">
    <property type="component" value="Unassembled WGS sequence"/>
</dbReference>